<feature type="coiled-coil region" evidence="1">
    <location>
        <begin position="334"/>
        <end position="361"/>
    </location>
</feature>
<dbReference type="GeneID" id="30010545"/>
<dbReference type="InterPro" id="IPR011333">
    <property type="entry name" value="SKP1/BTB/POZ_sf"/>
</dbReference>
<evidence type="ECO:0000313" key="4">
    <source>
        <dbReference type="Proteomes" id="UP000078343"/>
    </source>
</evidence>
<feature type="region of interest" description="Disordered" evidence="2">
    <location>
        <begin position="84"/>
        <end position="159"/>
    </location>
</feature>
<sequence length="379" mass="42181">MESLGNFSQLLHSRCITIHAGKGDCKFFVHEALLSKSSSESLQKLVKPGWRESSEGCIDWTHTNSQTVERVLTWLYFGDYQSPDPVPREVGDPHETGSDRHASETREGSQPAAQGSEGVDDTPVEVEPEFEAEIATDEPEPEVDAVPDSPAAESDPLEAEDPELQNAIFESCSVRPLTPLGKCVGVPPLMTVYKSAGGVFQDREFPHKAFSYLEPLLAHVGVYSFAKYHLLSGLKELALQRTIVTLRKLDCSVDHAEQELTKAIEFVYDNIPADEENEEPMRKLFSQFAAANYTSLMHGSFEVLFTGGGDFALDLARKLSRRLLAHGVSAGLVEDELEGRIQNLELQVQERDQEIKTLNEDLNEALRWGRGLNKKGRRR</sequence>
<dbReference type="PANTHER" id="PTHR47843:SF5">
    <property type="entry name" value="BTB_POZ DOMAIN PROTEIN"/>
    <property type="match status" value="1"/>
</dbReference>
<keyword evidence="4" id="KW-1185">Reference proteome</keyword>
<evidence type="ECO:0008006" key="5">
    <source>
        <dbReference type="Google" id="ProtNLM"/>
    </source>
</evidence>
<comment type="caution">
    <text evidence="3">The sequence shown here is derived from an EMBL/GenBank/DDBJ whole genome shotgun (WGS) entry which is preliminary data.</text>
</comment>
<evidence type="ECO:0000256" key="2">
    <source>
        <dbReference type="SAM" id="MobiDB-lite"/>
    </source>
</evidence>
<reference evidence="3 4" key="1">
    <citation type="submission" date="2016-04" db="EMBL/GenBank/DDBJ databases">
        <title>Draft genome of Fonsecaea erecta CBS 125763.</title>
        <authorList>
            <person name="Weiss V.A."/>
            <person name="Vicente V.A."/>
            <person name="Raittz R.T."/>
            <person name="Moreno L.F."/>
            <person name="De Souza E.M."/>
            <person name="Pedrosa F.O."/>
            <person name="Steffens M.B."/>
            <person name="Faoro H."/>
            <person name="Tadra-Sfeir M.Z."/>
            <person name="Najafzadeh M.J."/>
            <person name="Felipe M.S."/>
            <person name="Teixeira M."/>
            <person name="Sun J."/>
            <person name="Xi L."/>
            <person name="Gomes R."/>
            <person name="De Azevedo C.M."/>
            <person name="Salgado C.G."/>
            <person name="Da Silva M.B."/>
            <person name="Nascimento M.F."/>
            <person name="Queiroz-Telles F."/>
            <person name="Attili D.S."/>
            <person name="Gorbushina A."/>
        </authorList>
    </citation>
    <scope>NUCLEOTIDE SEQUENCE [LARGE SCALE GENOMIC DNA]</scope>
    <source>
        <strain evidence="3 4">CBS 125763</strain>
    </source>
</reference>
<organism evidence="3 4">
    <name type="scientific">Fonsecaea erecta</name>
    <dbReference type="NCBI Taxonomy" id="1367422"/>
    <lineage>
        <taxon>Eukaryota</taxon>
        <taxon>Fungi</taxon>
        <taxon>Dikarya</taxon>
        <taxon>Ascomycota</taxon>
        <taxon>Pezizomycotina</taxon>
        <taxon>Eurotiomycetes</taxon>
        <taxon>Chaetothyriomycetidae</taxon>
        <taxon>Chaetothyriales</taxon>
        <taxon>Herpotrichiellaceae</taxon>
        <taxon>Fonsecaea</taxon>
    </lineage>
</organism>
<dbReference type="OrthoDB" id="9997739at2759"/>
<evidence type="ECO:0000313" key="3">
    <source>
        <dbReference type="EMBL" id="OAP59079.1"/>
    </source>
</evidence>
<accession>A0A178ZH02</accession>
<protein>
    <recommendedName>
        <fullName evidence="5">BTB domain-containing protein</fullName>
    </recommendedName>
</protein>
<proteinExistence type="predicted"/>
<dbReference type="Proteomes" id="UP000078343">
    <property type="component" value="Unassembled WGS sequence"/>
</dbReference>
<evidence type="ECO:0000256" key="1">
    <source>
        <dbReference type="SAM" id="Coils"/>
    </source>
</evidence>
<name>A0A178ZH02_9EURO</name>
<dbReference type="PANTHER" id="PTHR47843">
    <property type="entry name" value="BTB DOMAIN-CONTAINING PROTEIN-RELATED"/>
    <property type="match status" value="1"/>
</dbReference>
<keyword evidence="1" id="KW-0175">Coiled coil</keyword>
<feature type="compositionally biased region" description="Basic and acidic residues" evidence="2">
    <location>
        <begin position="86"/>
        <end position="107"/>
    </location>
</feature>
<gene>
    <name evidence="3" type="ORF">AYL99_06377</name>
</gene>
<dbReference type="Gene3D" id="3.30.710.10">
    <property type="entry name" value="Potassium Channel Kv1.1, Chain A"/>
    <property type="match status" value="1"/>
</dbReference>
<dbReference type="AlphaFoldDB" id="A0A178ZH02"/>
<dbReference type="EMBL" id="LVYI01000005">
    <property type="protein sequence ID" value="OAP59079.1"/>
    <property type="molecule type" value="Genomic_DNA"/>
</dbReference>
<feature type="compositionally biased region" description="Acidic residues" evidence="2">
    <location>
        <begin position="118"/>
        <end position="145"/>
    </location>
</feature>
<dbReference type="RefSeq" id="XP_018692446.1">
    <property type="nucleotide sequence ID" value="XM_018837886.1"/>
</dbReference>
<dbReference type="STRING" id="1367422.A0A178ZH02"/>